<dbReference type="REBASE" id="109312">
    <property type="entry name" value="S.MmeMM1ORF456P"/>
</dbReference>
<evidence type="ECO:0000259" key="5">
    <source>
        <dbReference type="Pfam" id="PF01420"/>
    </source>
</evidence>
<comment type="similarity">
    <text evidence="1">Belongs to the type-I restriction system S methylase family.</text>
</comment>
<dbReference type="RefSeq" id="WP_052721269.1">
    <property type="nucleotide sequence ID" value="NZ_CP009518.1"/>
</dbReference>
<reference evidence="6 7" key="1">
    <citation type="submission" date="2014-07" db="EMBL/GenBank/DDBJ databases">
        <title>Methanogenic archaea and the global carbon cycle.</title>
        <authorList>
            <person name="Henriksen J.R."/>
            <person name="Luke J."/>
            <person name="Reinhart S."/>
            <person name="Benedict M.N."/>
            <person name="Youngblut N.D."/>
            <person name="Metcalf M.E."/>
            <person name="Whitaker R.J."/>
            <person name="Metcalf W.W."/>
        </authorList>
    </citation>
    <scope>NUCLEOTIDE SEQUENCE [LARGE SCALE GENOMIC DNA]</scope>
    <source>
        <strain evidence="6 7">MM1</strain>
    </source>
</reference>
<dbReference type="CDD" id="cd17521">
    <property type="entry name" value="RMtype1_S_Sau13435ORF2165P_TRD2-CR2_like"/>
    <property type="match status" value="1"/>
</dbReference>
<sequence length="401" mass="45105">MRNMPLVSLADIAESTRYGYTASASNKKVGPKFLRITDIVPLNIDWDSVPYCKIEEKDISKFSLQPGDIVIARTGATVGYAKLIREDEQSVFASYLVRIRIDPKKADPGYVGRVVESNIYKRFVLSRVSGAAQPNANAKVLSSFQFPIPDMSTQHRIVSILSAYENLIKNNQRRIELLEQSARLLYREWFVNLRFPGHEHVKVMDGVPEGWDNGCVSDFYDTSSGGTPSRKNPDFFTGEIKWVKTQELLNRFITDTEEKITQEAIKKSSAKLFPEKTVLVAMYGATIGQVGIIASPAASNQACCAIMAKDPRASFMHSFLFFLENKQTLVGLSMGAAQNNINQQIIRSFPMLMPPSQLIYIFNDALTPVFDQWLNLYIQNQKLQEARDILLPKLMSGEIIV</sequence>
<dbReference type="PANTHER" id="PTHR30408">
    <property type="entry name" value="TYPE-1 RESTRICTION ENZYME ECOKI SPECIFICITY PROTEIN"/>
    <property type="match status" value="1"/>
</dbReference>
<evidence type="ECO:0000256" key="3">
    <source>
        <dbReference type="ARBA" id="ARBA00023125"/>
    </source>
</evidence>
<dbReference type="STRING" id="1434104.MCMEM_0455"/>
<name>A0A0E3SQS5_METMT</name>
<dbReference type="Gene3D" id="3.90.220.20">
    <property type="entry name" value="DNA methylase specificity domains"/>
    <property type="match status" value="2"/>
</dbReference>
<keyword evidence="3" id="KW-0238">DNA-binding</keyword>
<protein>
    <submittedName>
        <fullName evidence="6">Type I restriction-modification system, specificity subunit S</fullName>
        <ecNumber evidence="6">3.1.21.3</ecNumber>
    </submittedName>
</protein>
<dbReference type="Pfam" id="PF01420">
    <property type="entry name" value="Methylase_S"/>
    <property type="match status" value="2"/>
</dbReference>
<accession>A0A0E3SQS5</accession>
<dbReference type="PATRIC" id="fig|1434104.5.peg.492"/>
<dbReference type="EMBL" id="CP009518">
    <property type="protein sequence ID" value="AKB84508.1"/>
    <property type="molecule type" value="Genomic_DNA"/>
</dbReference>
<keyword evidence="2" id="KW-0680">Restriction system</keyword>
<keyword evidence="6" id="KW-0378">Hydrolase</keyword>
<dbReference type="InterPro" id="IPR044946">
    <property type="entry name" value="Restrct_endonuc_typeI_TRD_sf"/>
</dbReference>
<feature type="domain" description="Type I restriction modification DNA specificity" evidence="5">
    <location>
        <begin position="6"/>
        <end position="180"/>
    </location>
</feature>
<dbReference type="Gene3D" id="1.10.287.1120">
    <property type="entry name" value="Bipartite methylase S protein"/>
    <property type="match status" value="1"/>
</dbReference>
<evidence type="ECO:0000256" key="4">
    <source>
        <dbReference type="SAM" id="Coils"/>
    </source>
</evidence>
<organism evidence="6 7">
    <name type="scientific">Methanococcoides methylutens MM1</name>
    <dbReference type="NCBI Taxonomy" id="1434104"/>
    <lineage>
        <taxon>Archaea</taxon>
        <taxon>Methanobacteriati</taxon>
        <taxon>Methanobacteriota</taxon>
        <taxon>Stenosarchaea group</taxon>
        <taxon>Methanomicrobia</taxon>
        <taxon>Methanosarcinales</taxon>
        <taxon>Methanosarcinaceae</taxon>
        <taxon>Methanococcoides</taxon>
    </lineage>
</organism>
<evidence type="ECO:0000256" key="2">
    <source>
        <dbReference type="ARBA" id="ARBA00022747"/>
    </source>
</evidence>
<dbReference type="GO" id="GO:0009035">
    <property type="term" value="F:type I site-specific deoxyribonuclease activity"/>
    <property type="evidence" value="ECO:0007669"/>
    <property type="project" value="UniProtKB-EC"/>
</dbReference>
<evidence type="ECO:0000313" key="6">
    <source>
        <dbReference type="EMBL" id="AKB84508.1"/>
    </source>
</evidence>
<keyword evidence="7" id="KW-1185">Reference proteome</keyword>
<dbReference type="EC" id="3.1.21.3" evidence="6"/>
<dbReference type="PANTHER" id="PTHR30408:SF13">
    <property type="entry name" value="TYPE I RESTRICTION ENZYME HINDI SPECIFICITY SUBUNIT"/>
    <property type="match status" value="1"/>
</dbReference>
<dbReference type="Proteomes" id="UP000033048">
    <property type="component" value="Chromosome"/>
</dbReference>
<dbReference type="InterPro" id="IPR000055">
    <property type="entry name" value="Restrct_endonuc_typeI_TRD"/>
</dbReference>
<dbReference type="OrthoDB" id="84651at2157"/>
<feature type="coiled-coil region" evidence="4">
    <location>
        <begin position="161"/>
        <end position="188"/>
    </location>
</feature>
<gene>
    <name evidence="6" type="ORF">MCMEM_0455</name>
</gene>
<proteinExistence type="inferred from homology"/>
<dbReference type="KEGG" id="mmet:MCMEM_0455"/>
<dbReference type="AlphaFoldDB" id="A0A0E3SQS5"/>
<dbReference type="HOGENOM" id="CLU_021095_2_3_2"/>
<dbReference type="GO" id="GO:0009307">
    <property type="term" value="P:DNA restriction-modification system"/>
    <property type="evidence" value="ECO:0007669"/>
    <property type="project" value="UniProtKB-KW"/>
</dbReference>
<feature type="domain" description="Type I restriction modification DNA specificity" evidence="5">
    <location>
        <begin position="208"/>
        <end position="356"/>
    </location>
</feature>
<dbReference type="InterPro" id="IPR052021">
    <property type="entry name" value="Type-I_RS_S_subunit"/>
</dbReference>
<dbReference type="GO" id="GO:0003677">
    <property type="term" value="F:DNA binding"/>
    <property type="evidence" value="ECO:0007669"/>
    <property type="project" value="UniProtKB-KW"/>
</dbReference>
<dbReference type="CDD" id="cd17501">
    <property type="entry name" value="RMtype1_S_Vch69ORF1407P_TRD2-CR2_like"/>
    <property type="match status" value="1"/>
</dbReference>
<keyword evidence="4" id="KW-0175">Coiled coil</keyword>
<evidence type="ECO:0000313" key="7">
    <source>
        <dbReference type="Proteomes" id="UP000033048"/>
    </source>
</evidence>
<dbReference type="GeneID" id="24892948"/>
<evidence type="ECO:0000256" key="1">
    <source>
        <dbReference type="ARBA" id="ARBA00010923"/>
    </source>
</evidence>
<dbReference type="SUPFAM" id="SSF116734">
    <property type="entry name" value="DNA methylase specificity domain"/>
    <property type="match status" value="2"/>
</dbReference>